<dbReference type="Pfam" id="PF00574">
    <property type="entry name" value="CLP_protease"/>
    <property type="match status" value="1"/>
</dbReference>
<dbReference type="GO" id="GO:0051117">
    <property type="term" value="F:ATPase binding"/>
    <property type="evidence" value="ECO:0007669"/>
    <property type="project" value="TreeGrafter"/>
</dbReference>
<dbReference type="InterPro" id="IPR029045">
    <property type="entry name" value="ClpP/crotonase-like_dom_sf"/>
</dbReference>
<dbReference type="GO" id="GO:0009368">
    <property type="term" value="C:endopeptidase Clp complex"/>
    <property type="evidence" value="ECO:0007669"/>
    <property type="project" value="TreeGrafter"/>
</dbReference>
<keyword evidence="2" id="KW-0963">Cytoplasm</keyword>
<dbReference type="InterPro" id="IPR001907">
    <property type="entry name" value="ClpP"/>
</dbReference>
<gene>
    <name evidence="8" type="ORF">DGI_2054</name>
</gene>
<sequence length="251" mass="26570">MKPKGFHVAAQGKRGEVWIYEDIGEGWLGGLSAKRFADEIKALGKVSHITVHLNSAGGSVFDGTAIYNTLRKHPARVEVEIDGLAASIASIIALAGDEVRMAANGFFMIHNPWVVAAGTALELREMATTLDKVQGQLLKTYCDRTGLGADVVGAMMDAETWMTAEEALAQGFIDGVAGEIAVAAFAHVDMQKFKRAPSALVATAQAACGMAGRPRLAARQARLHRMQLTAKRMSPPSGGVSTNPKVKQGVS</sequence>
<dbReference type="HOGENOM" id="CLU_052762_1_0_7"/>
<keyword evidence="9" id="KW-1185">Reference proteome</keyword>
<protein>
    <recommendedName>
        <fullName evidence="6">ATP-dependent Clp protease proteolytic subunit</fullName>
    </recommendedName>
</protein>
<dbReference type="AlphaFoldDB" id="T2GBZ0"/>
<dbReference type="eggNOG" id="COG0740">
    <property type="taxonomic scope" value="Bacteria"/>
</dbReference>
<reference evidence="8 9" key="1">
    <citation type="journal article" date="2013" name="J. Bacteriol.">
        <title>Roles of HynAB and Ech, the only two hydrogenases found in the model sulfate reducer Desulfovibrio gigas.</title>
        <authorList>
            <person name="Morais-Silva F.O."/>
            <person name="Santos C.I."/>
            <person name="Rodrigues R."/>
            <person name="Pereira I.A."/>
            <person name="Rodrigues-Pousada C."/>
        </authorList>
    </citation>
    <scope>NUCLEOTIDE SEQUENCE [LARGE SCALE GENOMIC DNA]</scope>
    <source>
        <strain evidence="9">ATCC 19364 / DSM 1382 / NCIMB 9332 / VKM B-1759</strain>
    </source>
</reference>
<dbReference type="PANTHER" id="PTHR10381:SF70">
    <property type="entry name" value="ATP-DEPENDENT CLP PROTEASE PROTEOLYTIC SUBUNIT"/>
    <property type="match status" value="1"/>
</dbReference>
<organism evidence="8 9">
    <name type="scientific">Megalodesulfovibrio gigas (strain ATCC 19364 / DSM 1382 / NCIMB 9332 / VKM B-1759)</name>
    <name type="common">Desulfovibrio gigas</name>
    <dbReference type="NCBI Taxonomy" id="1121448"/>
    <lineage>
        <taxon>Bacteria</taxon>
        <taxon>Pseudomonadati</taxon>
        <taxon>Thermodesulfobacteriota</taxon>
        <taxon>Desulfovibrionia</taxon>
        <taxon>Desulfovibrionales</taxon>
        <taxon>Desulfovibrionaceae</taxon>
        <taxon>Megalodesulfovibrio</taxon>
    </lineage>
</organism>
<keyword evidence="3" id="KW-0645">Protease</keyword>
<evidence type="ECO:0000313" key="9">
    <source>
        <dbReference type="Proteomes" id="UP000016587"/>
    </source>
</evidence>
<evidence type="ECO:0000256" key="5">
    <source>
        <dbReference type="ARBA" id="ARBA00022825"/>
    </source>
</evidence>
<dbReference type="GO" id="GO:0004176">
    <property type="term" value="F:ATP-dependent peptidase activity"/>
    <property type="evidence" value="ECO:0007669"/>
    <property type="project" value="InterPro"/>
</dbReference>
<comment type="similarity">
    <text evidence="1 6">Belongs to the peptidase S14 family.</text>
</comment>
<dbReference type="PANTHER" id="PTHR10381">
    <property type="entry name" value="ATP-DEPENDENT CLP PROTEASE PROTEOLYTIC SUBUNIT"/>
    <property type="match status" value="1"/>
</dbReference>
<dbReference type="NCBIfam" id="NF045542">
    <property type="entry name" value="Clp_rel_HeadMat"/>
    <property type="match status" value="1"/>
</dbReference>
<dbReference type="SUPFAM" id="SSF52096">
    <property type="entry name" value="ClpP/crotonase"/>
    <property type="match status" value="1"/>
</dbReference>
<evidence type="ECO:0000256" key="6">
    <source>
        <dbReference type="RuleBase" id="RU003567"/>
    </source>
</evidence>
<keyword evidence="5" id="KW-0720">Serine protease</keyword>
<keyword evidence="4" id="KW-0378">Hydrolase</keyword>
<dbReference type="CDD" id="cd07016">
    <property type="entry name" value="S14_ClpP_1"/>
    <property type="match status" value="1"/>
</dbReference>
<evidence type="ECO:0000256" key="1">
    <source>
        <dbReference type="ARBA" id="ARBA00007039"/>
    </source>
</evidence>
<proteinExistence type="inferred from homology"/>
<dbReference type="GO" id="GO:0006515">
    <property type="term" value="P:protein quality control for misfolded or incompletely synthesized proteins"/>
    <property type="evidence" value="ECO:0007669"/>
    <property type="project" value="TreeGrafter"/>
</dbReference>
<evidence type="ECO:0000313" key="8">
    <source>
        <dbReference type="EMBL" id="AGW13823.1"/>
    </source>
</evidence>
<evidence type="ECO:0000256" key="3">
    <source>
        <dbReference type="ARBA" id="ARBA00022670"/>
    </source>
</evidence>
<dbReference type="Proteomes" id="UP000016587">
    <property type="component" value="Chromosome"/>
</dbReference>
<dbReference type="InterPro" id="IPR023562">
    <property type="entry name" value="ClpP/TepA"/>
</dbReference>
<name>T2GBZ0_MEGG1</name>
<feature type="region of interest" description="Disordered" evidence="7">
    <location>
        <begin position="231"/>
        <end position="251"/>
    </location>
</feature>
<evidence type="ECO:0000256" key="4">
    <source>
        <dbReference type="ARBA" id="ARBA00022801"/>
    </source>
</evidence>
<dbReference type="Gene3D" id="3.90.226.10">
    <property type="entry name" value="2-enoyl-CoA Hydratase, Chain A, domain 1"/>
    <property type="match status" value="1"/>
</dbReference>
<evidence type="ECO:0000256" key="2">
    <source>
        <dbReference type="ARBA" id="ARBA00022490"/>
    </source>
</evidence>
<feature type="compositionally biased region" description="Polar residues" evidence="7">
    <location>
        <begin position="239"/>
        <end position="251"/>
    </location>
</feature>
<dbReference type="OrthoDB" id="9806592at2"/>
<reference evidence="9" key="2">
    <citation type="submission" date="2013-07" db="EMBL/GenBank/DDBJ databases">
        <authorList>
            <person name="Morais-Silva F.O."/>
            <person name="Rezende A.M."/>
            <person name="Pimentel C."/>
            <person name="Resende D.M."/>
            <person name="Santos C.I."/>
            <person name="Clemente C."/>
            <person name="de Oliveira L.M."/>
            <person name="da Silva S.M."/>
            <person name="Costa D.A."/>
            <person name="Varela-Raposo A."/>
            <person name="Horacio E.C.A."/>
            <person name="Matos M."/>
            <person name="Flores O."/>
            <person name="Ruiz J.C."/>
            <person name="Rodrigues-Pousada C."/>
        </authorList>
    </citation>
    <scope>NUCLEOTIDE SEQUENCE [LARGE SCALE GENOMIC DNA]</scope>
    <source>
        <strain evidence="9">ATCC 19364 / DSM 1382 / NCIMB 9332 / VKM B-1759</strain>
    </source>
</reference>
<dbReference type="PATRIC" id="fig|1121448.10.peg.2009"/>
<dbReference type="KEGG" id="dgg:DGI_2054"/>
<dbReference type="EMBL" id="CP006585">
    <property type="protein sequence ID" value="AGW13823.1"/>
    <property type="molecule type" value="Genomic_DNA"/>
</dbReference>
<dbReference type="RefSeq" id="WP_021760731.1">
    <property type="nucleotide sequence ID" value="NC_022444.1"/>
</dbReference>
<dbReference type="GO" id="GO:0004252">
    <property type="term" value="F:serine-type endopeptidase activity"/>
    <property type="evidence" value="ECO:0007669"/>
    <property type="project" value="InterPro"/>
</dbReference>
<evidence type="ECO:0000256" key="7">
    <source>
        <dbReference type="SAM" id="MobiDB-lite"/>
    </source>
</evidence>
<dbReference type="STRING" id="1121448.DGI_2054"/>
<accession>T2GBZ0</accession>
<dbReference type="PRINTS" id="PR00127">
    <property type="entry name" value="CLPPROTEASEP"/>
</dbReference>